<organism evidence="2 3">
    <name type="scientific">Blepharisma stoltei</name>
    <dbReference type="NCBI Taxonomy" id="1481888"/>
    <lineage>
        <taxon>Eukaryota</taxon>
        <taxon>Sar</taxon>
        <taxon>Alveolata</taxon>
        <taxon>Ciliophora</taxon>
        <taxon>Postciliodesmatophora</taxon>
        <taxon>Heterotrichea</taxon>
        <taxon>Heterotrichida</taxon>
        <taxon>Blepharismidae</taxon>
        <taxon>Blepharisma</taxon>
    </lineage>
</organism>
<feature type="domain" description="Ubiquitin-like" evidence="1">
    <location>
        <begin position="9"/>
        <end position="84"/>
    </location>
</feature>
<sequence length="308" mass="36031">MEETSESLITFHIDTLDGISIPITTLNSISILALKQKILDITGIPIEKLRLIYKGRHLKDNEIINYFDITTKLQLVANLNEEEDIPSMVSHYNFLRTLRVYRRLSRFSRPELSTPYLYEALRQNSLTIDDLIRINSFSLEGRALQEGQWVDVKDTVGQWLEAQVMRKQQNARGVFVYIHYNGWPNRWDEWIDMKSKRIRPFRSKTLQTLNMASRSPFPRYPPEITINEENLMEKLNLKACLYMEFIEEMVKNAKILARIGKDGCEEAKERIEEITLQSAPVIDRIGRFMCDFSLAISRSEFNPSSFQL</sequence>
<dbReference type="EMBL" id="CAJZBQ010000024">
    <property type="protein sequence ID" value="CAG9320023.1"/>
    <property type="molecule type" value="Genomic_DNA"/>
</dbReference>
<reference evidence="2" key="1">
    <citation type="submission" date="2021-09" db="EMBL/GenBank/DDBJ databases">
        <authorList>
            <consortium name="AG Swart"/>
            <person name="Singh M."/>
            <person name="Singh A."/>
            <person name="Seah K."/>
            <person name="Emmerich C."/>
        </authorList>
    </citation>
    <scope>NUCLEOTIDE SEQUENCE</scope>
    <source>
        <strain evidence="2">ATCC30299</strain>
    </source>
</reference>
<evidence type="ECO:0000313" key="3">
    <source>
        <dbReference type="Proteomes" id="UP001162131"/>
    </source>
</evidence>
<comment type="caution">
    <text evidence="2">The sequence shown here is derived from an EMBL/GenBank/DDBJ whole genome shotgun (WGS) entry which is preliminary data.</text>
</comment>
<dbReference type="SUPFAM" id="SSF54160">
    <property type="entry name" value="Chromo domain-like"/>
    <property type="match status" value="1"/>
</dbReference>
<proteinExistence type="predicted"/>
<dbReference type="InterPro" id="IPR025995">
    <property type="entry name" value="Tudor-knot"/>
</dbReference>
<dbReference type="CDD" id="cd20104">
    <property type="entry name" value="MBT_PHF20L1-like"/>
    <property type="match status" value="1"/>
</dbReference>
<dbReference type="Pfam" id="PF11717">
    <property type="entry name" value="Tudor-knot"/>
    <property type="match status" value="1"/>
</dbReference>
<accession>A0AAU9J7T9</accession>
<dbReference type="AlphaFoldDB" id="A0AAU9J7T9"/>
<dbReference type="Gene3D" id="3.10.20.90">
    <property type="entry name" value="Phosphatidylinositol 3-kinase Catalytic Subunit, Chain A, domain 1"/>
    <property type="match status" value="1"/>
</dbReference>
<keyword evidence="3" id="KW-1185">Reference proteome</keyword>
<protein>
    <recommendedName>
        <fullName evidence="1">Ubiquitin-like domain-containing protein</fullName>
    </recommendedName>
</protein>
<dbReference type="Gene3D" id="2.30.30.140">
    <property type="match status" value="1"/>
</dbReference>
<dbReference type="InterPro" id="IPR029071">
    <property type="entry name" value="Ubiquitin-like_domsf"/>
</dbReference>
<dbReference type="InterPro" id="IPR000626">
    <property type="entry name" value="Ubiquitin-like_dom"/>
</dbReference>
<evidence type="ECO:0000259" key="1">
    <source>
        <dbReference type="PROSITE" id="PS50053"/>
    </source>
</evidence>
<dbReference type="SMART" id="SM00213">
    <property type="entry name" value="UBQ"/>
    <property type="match status" value="1"/>
</dbReference>
<dbReference type="CDD" id="cd17039">
    <property type="entry name" value="Ubl_ubiquitin_like"/>
    <property type="match status" value="1"/>
</dbReference>
<evidence type="ECO:0000313" key="2">
    <source>
        <dbReference type="EMBL" id="CAG9320023.1"/>
    </source>
</evidence>
<dbReference type="InterPro" id="IPR016197">
    <property type="entry name" value="Chromo-like_dom_sf"/>
</dbReference>
<dbReference type="Proteomes" id="UP001162131">
    <property type="component" value="Unassembled WGS sequence"/>
</dbReference>
<dbReference type="PROSITE" id="PS50053">
    <property type="entry name" value="UBIQUITIN_2"/>
    <property type="match status" value="1"/>
</dbReference>
<gene>
    <name evidence="2" type="ORF">BSTOLATCC_MIC25263</name>
</gene>
<name>A0AAU9J7T9_9CILI</name>
<dbReference type="Pfam" id="PF00240">
    <property type="entry name" value="ubiquitin"/>
    <property type="match status" value="1"/>
</dbReference>
<dbReference type="SUPFAM" id="SSF54236">
    <property type="entry name" value="Ubiquitin-like"/>
    <property type="match status" value="1"/>
</dbReference>